<dbReference type="STRING" id="1123291.SAMN04490355_102941"/>
<evidence type="ECO:0000256" key="4">
    <source>
        <dbReference type="ARBA" id="ARBA00013186"/>
    </source>
</evidence>
<dbReference type="PANTHER" id="PTHR22789:SF8">
    <property type="entry name" value="L-RIBULOSE-5-PHOSPHATE 4-EPIMERASE SGBE"/>
    <property type="match status" value="1"/>
</dbReference>
<dbReference type="InterPro" id="IPR036409">
    <property type="entry name" value="Aldolase_II/adducin_N_sf"/>
</dbReference>
<dbReference type="AlphaFoldDB" id="A0A1I4M3J1"/>
<evidence type="ECO:0000256" key="5">
    <source>
        <dbReference type="ARBA" id="ARBA00022723"/>
    </source>
</evidence>
<comment type="function">
    <text evidence="11">Involved in the degradation of L-arabinose. Catalyzes the interconversion of L-ribulose 5-phosphate (LRu5P) and D-xylulose 5-phosphate (D-Xu5P) via a retroaldol/aldol mechanism (carbon-carbon bond cleavage analogous to a class II aldolase reaction).</text>
</comment>
<dbReference type="GO" id="GO:0016832">
    <property type="term" value="F:aldehyde-lyase activity"/>
    <property type="evidence" value="ECO:0007669"/>
    <property type="project" value="TreeGrafter"/>
</dbReference>
<dbReference type="OrthoDB" id="9794581at2"/>
<evidence type="ECO:0000256" key="10">
    <source>
        <dbReference type="ARBA" id="ARBA00032206"/>
    </source>
</evidence>
<organism evidence="15 16">
    <name type="scientific">Pelosinus propionicus DSM 13327</name>
    <dbReference type="NCBI Taxonomy" id="1123291"/>
    <lineage>
        <taxon>Bacteria</taxon>
        <taxon>Bacillati</taxon>
        <taxon>Bacillota</taxon>
        <taxon>Negativicutes</taxon>
        <taxon>Selenomonadales</taxon>
        <taxon>Sporomusaceae</taxon>
        <taxon>Pelosinus</taxon>
    </lineage>
</organism>
<evidence type="ECO:0000256" key="1">
    <source>
        <dbReference type="ARBA" id="ARBA00001726"/>
    </source>
</evidence>
<keyword evidence="8" id="KW-0413">Isomerase</keyword>
<dbReference type="PANTHER" id="PTHR22789">
    <property type="entry name" value="FUCULOSE PHOSPHATE ALDOLASE"/>
    <property type="match status" value="1"/>
</dbReference>
<keyword evidence="9" id="KW-0119">Carbohydrate metabolism</keyword>
<dbReference type="SMART" id="SM01007">
    <property type="entry name" value="Aldolase_II"/>
    <property type="match status" value="1"/>
</dbReference>
<dbReference type="EC" id="5.1.3.4" evidence="4"/>
<comment type="similarity">
    <text evidence="3">Belongs to the aldolase class II family. AraD/FucA subfamily.</text>
</comment>
<evidence type="ECO:0000256" key="12">
    <source>
        <dbReference type="ARBA" id="ARBA00060520"/>
    </source>
</evidence>
<comment type="catalytic activity">
    <reaction evidence="1">
        <text>L-ribulose 5-phosphate = D-xylulose 5-phosphate</text>
        <dbReference type="Rhea" id="RHEA:22368"/>
        <dbReference type="ChEBI" id="CHEBI:57737"/>
        <dbReference type="ChEBI" id="CHEBI:58226"/>
        <dbReference type="EC" id="5.1.3.4"/>
    </reaction>
</comment>
<name>A0A1I4M3J1_9FIRM</name>
<dbReference type="Gene3D" id="3.40.225.10">
    <property type="entry name" value="Class II aldolase/adducin N-terminal domain"/>
    <property type="match status" value="1"/>
</dbReference>
<keyword evidence="16" id="KW-1185">Reference proteome</keyword>
<keyword evidence="7" id="KW-0054">Arabinose catabolism</keyword>
<evidence type="ECO:0000256" key="11">
    <source>
        <dbReference type="ARBA" id="ARBA00053542"/>
    </source>
</evidence>
<evidence type="ECO:0000313" key="16">
    <source>
        <dbReference type="Proteomes" id="UP000199520"/>
    </source>
</evidence>
<dbReference type="GO" id="GO:0019568">
    <property type="term" value="P:arabinose catabolic process"/>
    <property type="evidence" value="ECO:0007669"/>
    <property type="project" value="UniProtKB-KW"/>
</dbReference>
<reference evidence="16" key="1">
    <citation type="submission" date="2016-10" db="EMBL/GenBank/DDBJ databases">
        <authorList>
            <person name="Varghese N."/>
            <person name="Submissions S."/>
        </authorList>
    </citation>
    <scope>NUCLEOTIDE SEQUENCE [LARGE SCALE GENOMIC DNA]</scope>
    <source>
        <strain evidence="16">DSM 13327</strain>
    </source>
</reference>
<keyword evidence="5" id="KW-0479">Metal-binding</keyword>
<evidence type="ECO:0000256" key="6">
    <source>
        <dbReference type="ARBA" id="ARBA00022833"/>
    </source>
</evidence>
<protein>
    <recommendedName>
        <fullName evidence="13">L-ribulose-5-phosphate 4-epimerase</fullName>
        <ecNumber evidence="4">5.1.3.4</ecNumber>
    </recommendedName>
    <alternativeName>
        <fullName evidence="10">Phosphoribulose isomerase</fullName>
    </alternativeName>
</protein>
<dbReference type="Proteomes" id="UP000199520">
    <property type="component" value="Unassembled WGS sequence"/>
</dbReference>
<dbReference type="GO" id="GO:0046872">
    <property type="term" value="F:metal ion binding"/>
    <property type="evidence" value="ECO:0007669"/>
    <property type="project" value="UniProtKB-KW"/>
</dbReference>
<sequence>MTLKAIKKEVYEANLELVNRKLVIYTWGNVSAIDRVNNLVVIKPRGIEYEDLCAEDMSVVDMEGNLVEGRLLPSVDLDIHLEIYKNLESVGGIAHTHSTWATAWCQCGRGIPVYGTTHADHFYGEIPCTRQLTKEEVKGEYERNLGRIICDLFKGRDPLAMGAVLTAGHGPFTWGKDAKAAVEHSVILEELAKMAKLSLDIAGGNCPLLPDFMTEKHYTRKYGANSYFYQSK</sequence>
<accession>A0A1I4M3J1</accession>
<gene>
    <name evidence="15" type="ORF">SAMN04490355_102941</name>
</gene>
<dbReference type="GO" id="GO:0005829">
    <property type="term" value="C:cytosol"/>
    <property type="evidence" value="ECO:0007669"/>
    <property type="project" value="TreeGrafter"/>
</dbReference>
<evidence type="ECO:0000313" key="15">
    <source>
        <dbReference type="EMBL" id="SFL97770.1"/>
    </source>
</evidence>
<evidence type="ECO:0000256" key="3">
    <source>
        <dbReference type="ARBA" id="ARBA00010037"/>
    </source>
</evidence>
<feature type="domain" description="Class II aldolase/adducin N-terminal" evidence="14">
    <location>
        <begin position="8"/>
        <end position="196"/>
    </location>
</feature>
<evidence type="ECO:0000259" key="14">
    <source>
        <dbReference type="SMART" id="SM01007"/>
    </source>
</evidence>
<evidence type="ECO:0000256" key="8">
    <source>
        <dbReference type="ARBA" id="ARBA00023235"/>
    </source>
</evidence>
<dbReference type="SUPFAM" id="SSF53639">
    <property type="entry name" value="AraD/HMP-PK domain-like"/>
    <property type="match status" value="1"/>
</dbReference>
<evidence type="ECO:0000256" key="13">
    <source>
        <dbReference type="ARBA" id="ARBA00074961"/>
    </source>
</evidence>
<dbReference type="NCBIfam" id="NF006047">
    <property type="entry name" value="PRK08193.1"/>
    <property type="match status" value="1"/>
</dbReference>
<dbReference type="GO" id="GO:0008742">
    <property type="term" value="F:L-ribulose-phosphate 4-epimerase activity"/>
    <property type="evidence" value="ECO:0007669"/>
    <property type="project" value="UniProtKB-EC"/>
</dbReference>
<dbReference type="InterPro" id="IPR050197">
    <property type="entry name" value="Aldolase_class_II_sugar_metab"/>
</dbReference>
<comment type="cofactor">
    <cofactor evidence="2">
        <name>Zn(2+)</name>
        <dbReference type="ChEBI" id="CHEBI:29105"/>
    </cofactor>
</comment>
<keyword evidence="6" id="KW-0862">Zinc</keyword>
<evidence type="ECO:0000256" key="2">
    <source>
        <dbReference type="ARBA" id="ARBA00001947"/>
    </source>
</evidence>
<dbReference type="EMBL" id="FOTS01000029">
    <property type="protein sequence ID" value="SFL97770.1"/>
    <property type="molecule type" value="Genomic_DNA"/>
</dbReference>
<dbReference type="FunFam" id="3.40.225.10:FF:000001">
    <property type="entry name" value="L-ribulose-5-phosphate 4-epimerase UlaF"/>
    <property type="match status" value="1"/>
</dbReference>
<dbReference type="InterPro" id="IPR001303">
    <property type="entry name" value="Aldolase_II/adducin_N"/>
</dbReference>
<comment type="pathway">
    <text evidence="12">Carbohydrate degradation; L-arabinose degradation via L-ribulose; D-xylulose 5-phosphate from L-arabinose (bacterial route): step 3/3.</text>
</comment>
<evidence type="ECO:0000256" key="7">
    <source>
        <dbReference type="ARBA" id="ARBA00022935"/>
    </source>
</evidence>
<dbReference type="Pfam" id="PF00596">
    <property type="entry name" value="Aldolase_II"/>
    <property type="match status" value="1"/>
</dbReference>
<proteinExistence type="inferred from homology"/>
<evidence type="ECO:0000256" key="9">
    <source>
        <dbReference type="ARBA" id="ARBA00023277"/>
    </source>
</evidence>